<dbReference type="PROSITE" id="PS51096">
    <property type="entry name" value="PTS_EIIA_TYPE_4"/>
    <property type="match status" value="1"/>
</dbReference>
<evidence type="ECO:0000313" key="2">
    <source>
        <dbReference type="Proteomes" id="UP000253250"/>
    </source>
</evidence>
<dbReference type="STRING" id="163359.A9R16_03760"/>
<name>A0A1C2FYB7_9GAMM</name>
<dbReference type="GO" id="GO:0009401">
    <property type="term" value="P:phosphoenolpyruvate-dependent sugar phosphotransferase system"/>
    <property type="evidence" value="ECO:0007669"/>
    <property type="project" value="InterPro"/>
</dbReference>
<sequence>MIGLLVLAQKDVAFGLLEAVDHVLGQRPPALVAFPVHYETPPDELTTALSKAIRAVDQGEGVLILADIYGATHINVACRLLARHRVELVTGLNLPMLIRVLNYRDLPLDDLIGKALSGGMEGIVCATEFCLLDDAKHEVH</sequence>
<dbReference type="GO" id="GO:0016020">
    <property type="term" value="C:membrane"/>
    <property type="evidence" value="ECO:0007669"/>
    <property type="project" value="InterPro"/>
</dbReference>
<organism evidence="1 2">
    <name type="scientific">Acidiferrobacter thiooxydans</name>
    <dbReference type="NCBI Taxonomy" id="163359"/>
    <lineage>
        <taxon>Bacteria</taxon>
        <taxon>Pseudomonadati</taxon>
        <taxon>Pseudomonadota</taxon>
        <taxon>Gammaproteobacteria</taxon>
        <taxon>Acidiferrobacterales</taxon>
        <taxon>Acidiferrobacteraceae</taxon>
        <taxon>Acidiferrobacter</taxon>
    </lineage>
</organism>
<keyword evidence="2" id="KW-1185">Reference proteome</keyword>
<dbReference type="InterPro" id="IPR004701">
    <property type="entry name" value="PTS_EIIA_man-typ"/>
</dbReference>
<dbReference type="OrthoDB" id="7065728at2"/>
<evidence type="ECO:0000313" key="1">
    <source>
        <dbReference type="EMBL" id="RCN56723.1"/>
    </source>
</evidence>
<dbReference type="InterPro" id="IPR036662">
    <property type="entry name" value="PTS_EIIA_man-typ_sf"/>
</dbReference>
<accession>A0A1C2FYB7</accession>
<protein>
    <submittedName>
        <fullName evidence="1">PTS fructose transporter subunit IIA</fullName>
    </submittedName>
</protein>
<dbReference type="SUPFAM" id="SSF53062">
    <property type="entry name" value="PTS system fructose IIA component-like"/>
    <property type="match status" value="1"/>
</dbReference>
<dbReference type="PANTHER" id="PTHR33799">
    <property type="entry name" value="PTS PERMEASE-RELATED-RELATED"/>
    <property type="match status" value="1"/>
</dbReference>
<reference evidence="1 2" key="1">
    <citation type="submission" date="2018-02" db="EMBL/GenBank/DDBJ databases">
        <title>Insights into the biology of acidophilic members of the Acidiferrobacteraceae family derived from comparative genomic analyses.</title>
        <authorList>
            <person name="Issotta F."/>
            <person name="Thyssen C."/>
            <person name="Mena C."/>
            <person name="Moya A."/>
            <person name="Bellenberg S."/>
            <person name="Sproer C."/>
            <person name="Covarrubias P.C."/>
            <person name="Sand W."/>
            <person name="Quatrini R."/>
            <person name="Vera M."/>
        </authorList>
    </citation>
    <scope>NUCLEOTIDE SEQUENCE [LARGE SCALE GENOMIC DNA]</scope>
    <source>
        <strain evidence="2">m-1</strain>
    </source>
</reference>
<dbReference type="AlphaFoldDB" id="A0A1C2FYB7"/>
<dbReference type="Proteomes" id="UP000253250">
    <property type="component" value="Unassembled WGS sequence"/>
</dbReference>
<dbReference type="Pfam" id="PF03610">
    <property type="entry name" value="EIIA-man"/>
    <property type="match status" value="1"/>
</dbReference>
<dbReference type="InterPro" id="IPR051471">
    <property type="entry name" value="Bacterial_PTS_sugar_comp"/>
</dbReference>
<dbReference type="PANTHER" id="PTHR33799:SF1">
    <property type="entry name" value="PTS SYSTEM MANNOSE-SPECIFIC EIIAB COMPONENT-RELATED"/>
    <property type="match status" value="1"/>
</dbReference>
<dbReference type="Gene3D" id="3.40.50.510">
    <property type="entry name" value="Phosphotransferase system, mannose-type IIA component"/>
    <property type="match status" value="1"/>
</dbReference>
<proteinExistence type="predicted"/>
<gene>
    <name evidence="1" type="ORF">C4900_13225</name>
</gene>
<dbReference type="EMBL" id="PSYR01000002">
    <property type="protein sequence ID" value="RCN56723.1"/>
    <property type="molecule type" value="Genomic_DNA"/>
</dbReference>
<comment type="caution">
    <text evidence="1">The sequence shown here is derived from an EMBL/GenBank/DDBJ whole genome shotgun (WGS) entry which is preliminary data.</text>
</comment>